<keyword evidence="3" id="KW-0235">DNA replication</keyword>
<dbReference type="GO" id="GO:0005664">
    <property type="term" value="C:nuclear origin of replication recognition complex"/>
    <property type="evidence" value="ECO:0007669"/>
    <property type="project" value="TreeGrafter"/>
</dbReference>
<dbReference type="GO" id="GO:0003688">
    <property type="term" value="F:DNA replication origin binding"/>
    <property type="evidence" value="ECO:0007669"/>
    <property type="project" value="TreeGrafter"/>
</dbReference>
<evidence type="ECO:0000259" key="7">
    <source>
        <dbReference type="Pfam" id="PF14629"/>
    </source>
</evidence>
<sequence length="475" mass="52387">MPSPSSTSTDTSSALPEHLDFSLRLQKRAIFRSLRSSKQQTFNAEPSVNDIATRQLADLVDGTMTRAEGNSCLLLGPRSSGKSKMVEICIDNLLTKPIILRLSGWVQTTDRHALREIAFQLLQQTGSSLLSDSDLSNVAATGSSHEEENPFLVTQGAQPIFDGSILSLPPSSHLHSLIPALLTVNRPVVVILDAFDLFALHPRQSLLYCLLDTVQNCRASAESRGIAVIGMTSRVDTIQLLEKRVKSRFSGRTIRTASHSSFESYLTFVRSSLTATTHGKDTDLAEEWHKRWASSVEIFLTDKAVLDIFKETFNLSRDLKLINRILMACVLQLTPEQPYLTYNHVAIAIAAQQSRSSYLSFPALSYPSTCLLIASVHADTSGHPVFTFEMLFESFRDQVRSSMSAPVQVNGGSIGMAFEVLSAAKIFMPVAGTSSSVAREFMKHRCTLDRATVKKVVEQSGQVNLRKWFSKAQQS</sequence>
<feature type="domain" description="Origin recognition complex subunit 4 C-terminal" evidence="7">
    <location>
        <begin position="269"/>
        <end position="457"/>
    </location>
</feature>
<dbReference type="InterPro" id="IPR027417">
    <property type="entry name" value="P-loop_NTPase"/>
</dbReference>
<dbReference type="Pfam" id="PF13191">
    <property type="entry name" value="AAA_16"/>
    <property type="match status" value="1"/>
</dbReference>
<dbReference type="PANTHER" id="PTHR12087">
    <property type="entry name" value="ORIGIN RECOGNITION COMPLEX SUBUNIT 4"/>
    <property type="match status" value="1"/>
</dbReference>
<evidence type="ECO:0000256" key="4">
    <source>
        <dbReference type="ARBA" id="ARBA00023125"/>
    </source>
</evidence>
<dbReference type="PANTHER" id="PTHR12087:SF0">
    <property type="entry name" value="ORIGIN RECOGNITION COMPLEX SUBUNIT 4"/>
    <property type="match status" value="1"/>
</dbReference>
<comment type="similarity">
    <text evidence="2">Belongs to the ORC4 family.</text>
</comment>
<keyword evidence="4" id="KW-0238">DNA-binding</keyword>
<evidence type="ECO:0000259" key="6">
    <source>
        <dbReference type="Pfam" id="PF13191"/>
    </source>
</evidence>
<evidence type="ECO:0000256" key="3">
    <source>
        <dbReference type="ARBA" id="ARBA00022705"/>
    </source>
</evidence>
<reference evidence="8" key="1">
    <citation type="submission" date="2020-11" db="EMBL/GenBank/DDBJ databases">
        <authorList>
            <consortium name="DOE Joint Genome Institute"/>
            <person name="Ahrendt S."/>
            <person name="Riley R."/>
            <person name="Andreopoulos W."/>
            <person name="LaButti K."/>
            <person name="Pangilinan J."/>
            <person name="Ruiz-duenas F.J."/>
            <person name="Barrasa J.M."/>
            <person name="Sanchez-Garcia M."/>
            <person name="Camarero S."/>
            <person name="Miyauchi S."/>
            <person name="Serrano A."/>
            <person name="Linde D."/>
            <person name="Babiker R."/>
            <person name="Drula E."/>
            <person name="Ayuso-Fernandez I."/>
            <person name="Pacheco R."/>
            <person name="Padilla G."/>
            <person name="Ferreira P."/>
            <person name="Barriuso J."/>
            <person name="Kellner H."/>
            <person name="Castanera R."/>
            <person name="Alfaro M."/>
            <person name="Ramirez L."/>
            <person name="Pisabarro A.G."/>
            <person name="Kuo A."/>
            <person name="Tritt A."/>
            <person name="Lipzen A."/>
            <person name="He G."/>
            <person name="Yan M."/>
            <person name="Ng V."/>
            <person name="Cullen D."/>
            <person name="Martin F."/>
            <person name="Rosso M.-N."/>
            <person name="Henrissat B."/>
            <person name="Hibbett D."/>
            <person name="Martinez A.T."/>
            <person name="Grigoriev I.V."/>
        </authorList>
    </citation>
    <scope>NUCLEOTIDE SEQUENCE</scope>
    <source>
        <strain evidence="8">AH 44721</strain>
    </source>
</reference>
<dbReference type="Gene3D" id="3.40.50.300">
    <property type="entry name" value="P-loop containing nucleotide triphosphate hydrolases"/>
    <property type="match status" value="1"/>
</dbReference>
<evidence type="ECO:0000256" key="5">
    <source>
        <dbReference type="ARBA" id="ARBA00023242"/>
    </source>
</evidence>
<protein>
    <submittedName>
        <fullName evidence="8">Origin recognition complex subunit 4 C-terminus-domain-containing protein</fullName>
    </submittedName>
</protein>
<dbReference type="InterPro" id="IPR016527">
    <property type="entry name" value="ORC4"/>
</dbReference>
<feature type="domain" description="Orc1-like AAA ATPase" evidence="6">
    <location>
        <begin position="53"/>
        <end position="215"/>
    </location>
</feature>
<dbReference type="InterPro" id="IPR041664">
    <property type="entry name" value="AAA_16"/>
</dbReference>
<organism evidence="8 9">
    <name type="scientific">Gymnopilus junonius</name>
    <name type="common">Spectacular rustgill mushroom</name>
    <name type="synonym">Gymnopilus spectabilis subsp. junonius</name>
    <dbReference type="NCBI Taxonomy" id="109634"/>
    <lineage>
        <taxon>Eukaryota</taxon>
        <taxon>Fungi</taxon>
        <taxon>Dikarya</taxon>
        <taxon>Basidiomycota</taxon>
        <taxon>Agaricomycotina</taxon>
        <taxon>Agaricomycetes</taxon>
        <taxon>Agaricomycetidae</taxon>
        <taxon>Agaricales</taxon>
        <taxon>Agaricineae</taxon>
        <taxon>Hymenogastraceae</taxon>
        <taxon>Gymnopilus</taxon>
    </lineage>
</organism>
<dbReference type="EMBL" id="JADNYJ010000001">
    <property type="protein sequence ID" value="KAF8913928.1"/>
    <property type="molecule type" value="Genomic_DNA"/>
</dbReference>
<comment type="caution">
    <text evidence="8">The sequence shown here is derived from an EMBL/GenBank/DDBJ whole genome shotgun (WGS) entry which is preliminary data.</text>
</comment>
<evidence type="ECO:0000313" key="9">
    <source>
        <dbReference type="Proteomes" id="UP000724874"/>
    </source>
</evidence>
<evidence type="ECO:0000256" key="2">
    <source>
        <dbReference type="ARBA" id="ARBA00005334"/>
    </source>
</evidence>
<dbReference type="GO" id="GO:0006270">
    <property type="term" value="P:DNA replication initiation"/>
    <property type="evidence" value="ECO:0007669"/>
    <property type="project" value="TreeGrafter"/>
</dbReference>
<dbReference type="OrthoDB" id="343623at2759"/>
<dbReference type="AlphaFoldDB" id="A0A9P5P1X7"/>
<proteinExistence type="inferred from homology"/>
<dbReference type="InterPro" id="IPR032705">
    <property type="entry name" value="ORC4_C"/>
</dbReference>
<accession>A0A9P5P1X7</accession>
<dbReference type="Pfam" id="PF14629">
    <property type="entry name" value="ORC4_C"/>
    <property type="match status" value="1"/>
</dbReference>
<dbReference type="Proteomes" id="UP000724874">
    <property type="component" value="Unassembled WGS sequence"/>
</dbReference>
<evidence type="ECO:0000313" key="8">
    <source>
        <dbReference type="EMBL" id="KAF8913928.1"/>
    </source>
</evidence>
<comment type="subcellular location">
    <subcellularLocation>
        <location evidence="1">Nucleus</location>
    </subcellularLocation>
</comment>
<evidence type="ECO:0000256" key="1">
    <source>
        <dbReference type="ARBA" id="ARBA00004123"/>
    </source>
</evidence>
<dbReference type="SUPFAM" id="SSF52540">
    <property type="entry name" value="P-loop containing nucleoside triphosphate hydrolases"/>
    <property type="match status" value="1"/>
</dbReference>
<keyword evidence="5" id="KW-0539">Nucleus</keyword>
<name>A0A9P5P1X7_GYMJU</name>
<keyword evidence="9" id="KW-1185">Reference proteome</keyword>
<gene>
    <name evidence="8" type="ORF">CPB84DRAFT_1669413</name>
</gene>